<dbReference type="Bgee" id="ENSOANG00000010613">
    <property type="expression patterns" value="Expressed in endometrium and 3 other cell types or tissues"/>
</dbReference>
<organism evidence="16 17">
    <name type="scientific">Ornithorhynchus anatinus</name>
    <name type="common">Duckbill platypus</name>
    <dbReference type="NCBI Taxonomy" id="9258"/>
    <lineage>
        <taxon>Eukaryota</taxon>
        <taxon>Metazoa</taxon>
        <taxon>Chordata</taxon>
        <taxon>Craniata</taxon>
        <taxon>Vertebrata</taxon>
        <taxon>Euteleostomi</taxon>
        <taxon>Mammalia</taxon>
        <taxon>Monotremata</taxon>
        <taxon>Ornithorhynchidae</taxon>
        <taxon>Ornithorhynchus</taxon>
    </lineage>
</organism>
<keyword evidence="10" id="KW-0325">Glycoprotein</keyword>
<evidence type="ECO:0000313" key="16">
    <source>
        <dbReference type="Ensembl" id="ENSOANP00000016819.1"/>
    </source>
</evidence>
<evidence type="ECO:0000256" key="2">
    <source>
        <dbReference type="ARBA" id="ARBA00008670"/>
    </source>
</evidence>
<evidence type="ECO:0000313" key="17">
    <source>
        <dbReference type="Proteomes" id="UP000002279"/>
    </source>
</evidence>
<dbReference type="Gene3D" id="2.60.120.40">
    <property type="match status" value="1"/>
</dbReference>
<dbReference type="PROSITE" id="PS50049">
    <property type="entry name" value="THD_2"/>
    <property type="match status" value="1"/>
</dbReference>
<dbReference type="InterPro" id="IPR008983">
    <property type="entry name" value="Tumour_necrosis_fac-like_dom"/>
</dbReference>
<proteinExistence type="inferred from homology"/>
<dbReference type="InterPro" id="IPR021184">
    <property type="entry name" value="TNF_CS"/>
</dbReference>
<feature type="domain" description="THD" evidence="15">
    <location>
        <begin position="100"/>
        <end position="234"/>
    </location>
</feature>
<protein>
    <recommendedName>
        <fullName evidence="12">Tumor necrosis factor ligand superfamily member 8</fullName>
    </recommendedName>
    <alternativeName>
        <fullName evidence="13">CD30 ligand</fullName>
    </alternativeName>
</protein>
<keyword evidence="6" id="KW-0735">Signal-anchor</keyword>
<keyword evidence="4" id="KW-0202">Cytokine</keyword>
<dbReference type="InParanoid" id="F7A8A3"/>
<dbReference type="GO" id="GO:0043374">
    <property type="term" value="P:CD8-positive, alpha-beta T cell differentiation"/>
    <property type="evidence" value="ECO:0000318"/>
    <property type="project" value="GO_Central"/>
</dbReference>
<dbReference type="OrthoDB" id="9908372at2759"/>
<evidence type="ECO:0000256" key="14">
    <source>
        <dbReference type="SAM" id="Phobius"/>
    </source>
</evidence>
<dbReference type="GO" id="GO:0016020">
    <property type="term" value="C:membrane"/>
    <property type="evidence" value="ECO:0007669"/>
    <property type="project" value="UniProtKB-SubCell"/>
</dbReference>
<keyword evidence="7 14" id="KW-1133">Transmembrane helix</keyword>
<evidence type="ECO:0000256" key="4">
    <source>
        <dbReference type="ARBA" id="ARBA00022514"/>
    </source>
</evidence>
<dbReference type="eggNOG" id="ENOG502S54A">
    <property type="taxonomic scope" value="Eukaryota"/>
</dbReference>
<dbReference type="PANTHER" id="PTHR32163:SF1">
    <property type="entry name" value="TUMOR NECROSIS FACTOR LIGAND SUPERFAMILY MEMBER 8"/>
    <property type="match status" value="1"/>
</dbReference>
<reference evidence="16" key="3">
    <citation type="submission" date="2025-09" db="UniProtKB">
        <authorList>
            <consortium name="Ensembl"/>
        </authorList>
    </citation>
    <scope>IDENTIFICATION</scope>
    <source>
        <strain evidence="16">Glennie</strain>
    </source>
</reference>
<dbReference type="STRING" id="9258.ENSOANP00000016819"/>
<keyword evidence="5 14" id="KW-0812">Transmembrane</keyword>
<dbReference type="GO" id="GO:0005164">
    <property type="term" value="F:tumor necrosis factor receptor binding"/>
    <property type="evidence" value="ECO:0007669"/>
    <property type="project" value="InterPro"/>
</dbReference>
<dbReference type="GO" id="GO:0006955">
    <property type="term" value="P:immune response"/>
    <property type="evidence" value="ECO:0007669"/>
    <property type="project" value="InterPro"/>
</dbReference>
<dbReference type="Pfam" id="PF00229">
    <property type="entry name" value="TNF"/>
    <property type="match status" value="1"/>
</dbReference>
<comment type="similarity">
    <text evidence="2">Belongs to the tumor necrosis factor family.</text>
</comment>
<dbReference type="CTD" id="944"/>
<dbReference type="FunCoup" id="F7A8A3">
    <property type="interactions" value="511"/>
</dbReference>
<dbReference type="Ensembl" id="ENSOANT00000016822.2">
    <property type="protein sequence ID" value="ENSOANP00000016819.1"/>
    <property type="gene ID" value="ENSOANG00000010613.2"/>
</dbReference>
<gene>
    <name evidence="16" type="primary">TNFSF8</name>
</gene>
<dbReference type="KEGG" id="oaa:100076721"/>
<dbReference type="FunFam" id="2.60.120.40:FF:000023">
    <property type="entry name" value="tumor necrosis factor ligand superfamily member 8"/>
    <property type="match status" value="1"/>
</dbReference>
<evidence type="ECO:0000256" key="11">
    <source>
        <dbReference type="ARBA" id="ARBA00053068"/>
    </source>
</evidence>
<evidence type="ECO:0000259" key="15">
    <source>
        <dbReference type="PROSITE" id="PS50049"/>
    </source>
</evidence>
<dbReference type="HOGENOM" id="CLU_102229_0_0_1"/>
<evidence type="ECO:0000256" key="7">
    <source>
        <dbReference type="ARBA" id="ARBA00022989"/>
    </source>
</evidence>
<evidence type="ECO:0000256" key="6">
    <source>
        <dbReference type="ARBA" id="ARBA00022968"/>
    </source>
</evidence>
<evidence type="ECO:0000256" key="1">
    <source>
        <dbReference type="ARBA" id="ARBA00004606"/>
    </source>
</evidence>
<evidence type="ECO:0000256" key="5">
    <source>
        <dbReference type="ARBA" id="ARBA00022692"/>
    </source>
</evidence>
<dbReference type="AlphaFoldDB" id="F7A8A3"/>
<dbReference type="GO" id="GO:0005615">
    <property type="term" value="C:extracellular space"/>
    <property type="evidence" value="ECO:0007669"/>
    <property type="project" value="UniProtKB-KW"/>
</dbReference>
<evidence type="ECO:0000256" key="8">
    <source>
        <dbReference type="ARBA" id="ARBA00023136"/>
    </source>
</evidence>
<sequence>MYSPPQQTLLKVDGSNEAATNMSEGTVTSQLRGTSRTYFYFTTATLSLCLVIAVSTIMVLVVQRTESIPESPGKFPLTLTGGNCSEDHLKILKRAPFNESSAYLEVSKQINSSKLTWNQDSGHLNGIEYNNGNLVIQSPGLYFIYCHLHFFVPECPKDPFDLKVELLINDEVKKQTLVTLCESNLRTKGIFQDLFQFLLGDLKANNTVSIQVNKFQYVNTNDLPRDNVFGTFKYSSD</sequence>
<dbReference type="PANTHER" id="PTHR32163">
    <property type="entry name" value="TUMOR NECROSIS FACTOR LIGAND SUPERFAMILY MEMBER 8"/>
    <property type="match status" value="1"/>
</dbReference>
<feature type="transmembrane region" description="Helical" evidence="14">
    <location>
        <begin position="38"/>
        <end position="62"/>
    </location>
</feature>
<name>F7A8A3_ORNAN</name>
<dbReference type="GO" id="GO:0005125">
    <property type="term" value="F:cytokine activity"/>
    <property type="evidence" value="ECO:0007669"/>
    <property type="project" value="UniProtKB-KW"/>
</dbReference>
<keyword evidence="9" id="KW-1015">Disulfide bond</keyword>
<accession>F7A8A3</accession>
<keyword evidence="8 14" id="KW-0472">Membrane</keyword>
<dbReference type="InterPro" id="IPR006052">
    <property type="entry name" value="TNF_dom"/>
</dbReference>
<reference evidence="16 17" key="1">
    <citation type="journal article" date="2008" name="Nature">
        <title>Genome analysis of the platypus reveals unique signatures of evolution.</title>
        <authorList>
            <person name="Warren W.C."/>
            <person name="Hillier L.W."/>
            <person name="Marshall Graves J.A."/>
            <person name="Birney E."/>
            <person name="Ponting C.P."/>
            <person name="Grutzner F."/>
            <person name="Belov K."/>
            <person name="Miller W."/>
            <person name="Clarke L."/>
            <person name="Chinwalla A.T."/>
            <person name="Yang S.P."/>
            <person name="Heger A."/>
            <person name="Locke D.P."/>
            <person name="Miethke P."/>
            <person name="Waters P.D."/>
            <person name="Veyrunes F."/>
            <person name="Fulton L."/>
            <person name="Fulton B."/>
            <person name="Graves T."/>
            <person name="Wallis J."/>
            <person name="Puente X.S."/>
            <person name="Lopez-Otin C."/>
            <person name="Ordonez G.R."/>
            <person name="Eichler E.E."/>
            <person name="Chen L."/>
            <person name="Cheng Z."/>
            <person name="Deakin J.E."/>
            <person name="Alsop A."/>
            <person name="Thompson K."/>
            <person name="Kirby P."/>
            <person name="Papenfuss A.T."/>
            <person name="Wakefield M.J."/>
            <person name="Olender T."/>
            <person name="Lancet D."/>
            <person name="Huttley G.A."/>
            <person name="Smit A.F."/>
            <person name="Pask A."/>
            <person name="Temple-Smith P."/>
            <person name="Batzer M.A."/>
            <person name="Walker J.A."/>
            <person name="Konkel M.K."/>
            <person name="Harris R.S."/>
            <person name="Whittington C.M."/>
            <person name="Wong E.S."/>
            <person name="Gemmell N.J."/>
            <person name="Buschiazzo E."/>
            <person name="Vargas Jentzsch I.M."/>
            <person name="Merkel A."/>
            <person name="Schmitz J."/>
            <person name="Zemann A."/>
            <person name="Churakov G."/>
            <person name="Kriegs J.O."/>
            <person name="Brosius J."/>
            <person name="Murchison E.P."/>
            <person name="Sachidanandam R."/>
            <person name="Smith C."/>
            <person name="Hannon G.J."/>
            <person name="Tsend-Ayush E."/>
            <person name="McMillan D."/>
            <person name="Attenborough R."/>
            <person name="Rens W."/>
            <person name="Ferguson-Smith M."/>
            <person name="Lefevre C.M."/>
            <person name="Sharp J.A."/>
            <person name="Nicholas K.R."/>
            <person name="Ray D.A."/>
            <person name="Kube M."/>
            <person name="Reinhardt R."/>
            <person name="Pringle T.H."/>
            <person name="Taylor J."/>
            <person name="Jones R.C."/>
            <person name="Nixon B."/>
            <person name="Dacheux J.L."/>
            <person name="Niwa H."/>
            <person name="Sekita Y."/>
            <person name="Huang X."/>
            <person name="Stark A."/>
            <person name="Kheradpour P."/>
            <person name="Kellis M."/>
            <person name="Flicek P."/>
            <person name="Chen Y."/>
            <person name="Webber C."/>
            <person name="Hardison R."/>
            <person name="Nelson J."/>
            <person name="Hallsworth-Pepin K."/>
            <person name="Delehaunty K."/>
            <person name="Markovic C."/>
            <person name="Minx P."/>
            <person name="Feng Y."/>
            <person name="Kremitzki C."/>
            <person name="Mitreva M."/>
            <person name="Glasscock J."/>
            <person name="Wylie T."/>
            <person name="Wohldmann P."/>
            <person name="Thiru P."/>
            <person name="Nhan M.N."/>
            <person name="Pohl C.S."/>
            <person name="Smith S.M."/>
            <person name="Hou S."/>
            <person name="Nefedov M."/>
            <person name="de Jong P.J."/>
            <person name="Renfree M.B."/>
            <person name="Mardis E.R."/>
            <person name="Wilson R.K."/>
        </authorList>
    </citation>
    <scope>NUCLEOTIDE SEQUENCE [LARGE SCALE GENOMIC DNA]</scope>
    <source>
        <strain evidence="16 17">Glennie</strain>
    </source>
</reference>
<dbReference type="OMA" id="LVQCSNH"/>
<comment type="subunit">
    <text evidence="3">Homotrimer.</text>
</comment>
<dbReference type="GeneID" id="100076721"/>
<dbReference type="RefSeq" id="XP_001508053.2">
    <property type="nucleotide sequence ID" value="XM_001508003.5"/>
</dbReference>
<dbReference type="SMART" id="SM00207">
    <property type="entry name" value="TNF"/>
    <property type="match status" value="1"/>
</dbReference>
<evidence type="ECO:0000256" key="3">
    <source>
        <dbReference type="ARBA" id="ARBA00011233"/>
    </source>
</evidence>
<dbReference type="GeneTree" id="ENSGT00390000011719"/>
<comment type="function">
    <text evidence="11">Cytokine that binds to TNFRSF8/CD30. Induces proliferation of T-cells.</text>
</comment>
<evidence type="ECO:0000256" key="9">
    <source>
        <dbReference type="ARBA" id="ARBA00023157"/>
    </source>
</evidence>
<dbReference type="SUPFAM" id="SSF49842">
    <property type="entry name" value="TNF-like"/>
    <property type="match status" value="1"/>
</dbReference>
<dbReference type="InterPro" id="IPR053104">
    <property type="entry name" value="TNF_ligand_SF_member_8"/>
</dbReference>
<reference evidence="16" key="2">
    <citation type="submission" date="2025-08" db="UniProtKB">
        <authorList>
            <consortium name="Ensembl"/>
        </authorList>
    </citation>
    <scope>IDENTIFICATION</scope>
    <source>
        <strain evidence="16">Glennie</strain>
    </source>
</reference>
<evidence type="ECO:0000256" key="13">
    <source>
        <dbReference type="ARBA" id="ARBA00083331"/>
    </source>
</evidence>
<dbReference type="Proteomes" id="UP000002279">
    <property type="component" value="Chromosome 4"/>
</dbReference>
<comment type="subcellular location">
    <subcellularLocation>
        <location evidence="1">Membrane</location>
        <topology evidence="1">Single-pass type II membrane protein</topology>
    </subcellularLocation>
</comment>
<evidence type="ECO:0000256" key="12">
    <source>
        <dbReference type="ARBA" id="ARBA00073133"/>
    </source>
</evidence>
<evidence type="ECO:0000256" key="10">
    <source>
        <dbReference type="ARBA" id="ARBA00023180"/>
    </source>
</evidence>
<keyword evidence="17" id="KW-1185">Reference proteome</keyword>
<dbReference type="PROSITE" id="PS00251">
    <property type="entry name" value="THD_1"/>
    <property type="match status" value="1"/>
</dbReference>